<dbReference type="InterPro" id="IPR051283">
    <property type="entry name" value="Sec_Metabolite_Acyltrans"/>
</dbReference>
<dbReference type="EMBL" id="CAMAPF010000989">
    <property type="protein sequence ID" value="CAH9135480.1"/>
    <property type="molecule type" value="Genomic_DNA"/>
</dbReference>
<sequence>MAEVEVISTCLVVATAERAAAAAARVDLTPWDLQFLPIGPIQKGLLFHKPTPHQQHQLFNSKLIHHLKTSLSSTLDFFPPLAGRFASETTSNDGENDNNTSTVVFVECNNAGVEFVEAKAAGLAVAAILDPSNDDVSKIIRSFFPLNNTRNSDGICKPLLGVQVTELLDGYFIGCTLNHALADGGSFWNFFRSWSELSRDSHRQISKTPILERWFPDKTTCPIRLPPSPLDVSAFTPPPPLPEAVFRLSKENIAKLKNRANSEMGVTENPISSLMSYLAHLWRSVIRAKNLGSNEDVNIMIIVGARPRMSLPEAYWGNAAFFEVVTAKAEEVLENGLGWTAGRMKEAVQKYTQEEIVNRYMSWVKSPVLHRMKSFPANMLGISSSPRFDVYGTDFGWGKPVAVRSGMANKIEGKVTLFAGPEEGSVDMELCLHHRTLKALKNDPEFLEYVTIPGSNK</sequence>
<comment type="caution">
    <text evidence="2">The sequence shown here is derived from an EMBL/GenBank/DDBJ whole genome shotgun (WGS) entry which is preliminary data.</text>
</comment>
<proteinExistence type="predicted"/>
<organism evidence="2 4">
    <name type="scientific">Cuscuta epithymum</name>
    <dbReference type="NCBI Taxonomy" id="186058"/>
    <lineage>
        <taxon>Eukaryota</taxon>
        <taxon>Viridiplantae</taxon>
        <taxon>Streptophyta</taxon>
        <taxon>Embryophyta</taxon>
        <taxon>Tracheophyta</taxon>
        <taxon>Spermatophyta</taxon>
        <taxon>Magnoliopsida</taxon>
        <taxon>eudicotyledons</taxon>
        <taxon>Gunneridae</taxon>
        <taxon>Pentapetalae</taxon>
        <taxon>asterids</taxon>
        <taxon>lamiids</taxon>
        <taxon>Solanales</taxon>
        <taxon>Convolvulaceae</taxon>
        <taxon>Cuscuteae</taxon>
        <taxon>Cuscuta</taxon>
        <taxon>Cuscuta subgen. Cuscuta</taxon>
    </lineage>
</organism>
<dbReference type="Proteomes" id="UP001152523">
    <property type="component" value="Unassembled WGS sequence"/>
</dbReference>
<dbReference type="InterPro" id="IPR023213">
    <property type="entry name" value="CAT-like_dom_sf"/>
</dbReference>
<keyword evidence="1" id="KW-0808">Transferase</keyword>
<dbReference type="Pfam" id="PF02458">
    <property type="entry name" value="Transferase"/>
    <property type="match status" value="1"/>
</dbReference>
<protein>
    <recommendedName>
        <fullName evidence="5">HXXXD-type acyl-transferase family protein</fullName>
    </recommendedName>
</protein>
<dbReference type="Gene3D" id="3.30.559.10">
    <property type="entry name" value="Chloramphenicol acetyltransferase-like domain"/>
    <property type="match status" value="2"/>
</dbReference>
<reference evidence="2" key="1">
    <citation type="submission" date="2022-07" db="EMBL/GenBank/DDBJ databases">
        <authorList>
            <person name="Macas J."/>
            <person name="Novak P."/>
            <person name="Neumann P."/>
        </authorList>
    </citation>
    <scope>NUCLEOTIDE SEQUENCE</scope>
</reference>
<name>A0AAV0DUE2_9ASTE</name>
<evidence type="ECO:0000256" key="1">
    <source>
        <dbReference type="ARBA" id="ARBA00022679"/>
    </source>
</evidence>
<dbReference type="EMBL" id="CAMAPF010000154">
    <property type="protein sequence ID" value="CAH9109508.1"/>
    <property type="molecule type" value="Genomic_DNA"/>
</dbReference>
<keyword evidence="4" id="KW-1185">Reference proteome</keyword>
<evidence type="ECO:0000313" key="4">
    <source>
        <dbReference type="Proteomes" id="UP001152523"/>
    </source>
</evidence>
<dbReference type="AlphaFoldDB" id="A0AAV0DUE2"/>
<evidence type="ECO:0000313" key="3">
    <source>
        <dbReference type="EMBL" id="CAH9135480.1"/>
    </source>
</evidence>
<accession>A0AAV0DUE2</accession>
<dbReference type="PANTHER" id="PTHR31896:SF43">
    <property type="entry name" value="PROTEIN ENHANCED PSEUDOMONAS SUSCEPTIBILITY 1"/>
    <property type="match status" value="1"/>
</dbReference>
<gene>
    <name evidence="2" type="ORF">CEPIT_LOCUS18789</name>
    <name evidence="3" type="ORF">CEPIT_LOCUS34543</name>
</gene>
<dbReference type="GO" id="GO:0016740">
    <property type="term" value="F:transferase activity"/>
    <property type="evidence" value="ECO:0007669"/>
    <property type="project" value="UniProtKB-KW"/>
</dbReference>
<evidence type="ECO:0000313" key="2">
    <source>
        <dbReference type="EMBL" id="CAH9109508.1"/>
    </source>
</evidence>
<dbReference type="PANTHER" id="PTHR31896">
    <property type="entry name" value="FAMILY REGULATORY PROTEIN, PUTATIVE (AFU_ORTHOLOGUE AFUA_3G14730)-RELATED"/>
    <property type="match status" value="1"/>
</dbReference>
<evidence type="ECO:0008006" key="5">
    <source>
        <dbReference type="Google" id="ProtNLM"/>
    </source>
</evidence>